<comment type="similarity">
    <text evidence="3">Belongs to the Nudix hydrolase family. NudK subfamily.</text>
</comment>
<evidence type="ECO:0000313" key="9">
    <source>
        <dbReference type="EMBL" id="UOQ68381.1"/>
    </source>
</evidence>
<evidence type="ECO:0000259" key="8">
    <source>
        <dbReference type="PROSITE" id="PS51462"/>
    </source>
</evidence>
<reference evidence="9" key="1">
    <citation type="submission" date="2022-04" db="EMBL/GenBank/DDBJ databases">
        <title>Hymenobacter sp. isolated from the air.</title>
        <authorList>
            <person name="Won M."/>
            <person name="Lee C.-M."/>
            <person name="Woen H.-Y."/>
            <person name="Kwon S.-W."/>
        </authorList>
    </citation>
    <scope>NUCLEOTIDE SEQUENCE</scope>
    <source>
        <strain evidence="9">5420S-77</strain>
    </source>
</reference>
<proteinExistence type="inferred from homology"/>
<dbReference type="PANTHER" id="PTHR11839:SF18">
    <property type="entry name" value="NUDIX HYDROLASE DOMAIN-CONTAINING PROTEIN"/>
    <property type="match status" value="1"/>
</dbReference>
<comment type="catalytic activity">
    <reaction evidence="1">
        <text>GDP-alpha-D-mannose + H2O = alpha-D-mannose 1-phosphate + GMP + 2 H(+)</text>
        <dbReference type="Rhea" id="RHEA:27978"/>
        <dbReference type="ChEBI" id="CHEBI:15377"/>
        <dbReference type="ChEBI" id="CHEBI:15378"/>
        <dbReference type="ChEBI" id="CHEBI:57527"/>
        <dbReference type="ChEBI" id="CHEBI:58115"/>
        <dbReference type="ChEBI" id="CHEBI:58409"/>
    </reaction>
</comment>
<evidence type="ECO:0000256" key="2">
    <source>
        <dbReference type="ARBA" id="ARBA00001946"/>
    </source>
</evidence>
<dbReference type="InterPro" id="IPR015797">
    <property type="entry name" value="NUDIX_hydrolase-like_dom_sf"/>
</dbReference>
<dbReference type="InterPro" id="IPR000086">
    <property type="entry name" value="NUDIX_hydrolase_dom"/>
</dbReference>
<dbReference type="EMBL" id="CP095061">
    <property type="protein sequence ID" value="UOQ68381.1"/>
    <property type="molecule type" value="Genomic_DNA"/>
</dbReference>
<protein>
    <recommendedName>
        <fullName evidence="4">GDP-mannose pyrophosphatase</fullName>
    </recommendedName>
    <alternativeName>
        <fullName evidence="6">GDP-mannose hydrolase</fullName>
    </alternativeName>
    <alternativeName>
        <fullName evidence="7">GDPMK</fullName>
    </alternativeName>
</protein>
<accession>A0ABY4GC64</accession>
<dbReference type="GO" id="GO:0016787">
    <property type="term" value="F:hydrolase activity"/>
    <property type="evidence" value="ECO:0007669"/>
    <property type="project" value="UniProtKB-KW"/>
</dbReference>
<evidence type="ECO:0000256" key="6">
    <source>
        <dbReference type="ARBA" id="ARBA00032162"/>
    </source>
</evidence>
<name>A0ABY4GC64_9BACT</name>
<comment type="cofactor">
    <cofactor evidence="2">
        <name>Mg(2+)</name>
        <dbReference type="ChEBI" id="CHEBI:18420"/>
    </cofactor>
</comment>
<keyword evidence="5 9" id="KW-0378">Hydrolase</keyword>
<evidence type="ECO:0000256" key="3">
    <source>
        <dbReference type="ARBA" id="ARBA00007275"/>
    </source>
</evidence>
<dbReference type="Proteomes" id="UP000830401">
    <property type="component" value="Chromosome"/>
</dbReference>
<dbReference type="RefSeq" id="WP_245125451.1">
    <property type="nucleotide sequence ID" value="NZ_CP095061.1"/>
</dbReference>
<keyword evidence="10" id="KW-1185">Reference proteome</keyword>
<sequence length="184" mass="20777">MSSEIKPWTTLSSELVFNHRWYKLRRDHVQLPTGQQLDDYFVSVRANVVLVFPVTEDQHVIMVRQYKHGIGEILIEVPGGVIDEGETSPLEAAKRELVEETGYVSDEMEQLIAVSDNPTKDTNRIYFFLARNARLVAAQHLDETENIEVLRVPLAQVEAMILAGKIRVSGSIALCLLALRKLGH</sequence>
<evidence type="ECO:0000256" key="4">
    <source>
        <dbReference type="ARBA" id="ARBA00016377"/>
    </source>
</evidence>
<feature type="domain" description="Nudix hydrolase" evidence="8">
    <location>
        <begin position="44"/>
        <end position="174"/>
    </location>
</feature>
<evidence type="ECO:0000256" key="5">
    <source>
        <dbReference type="ARBA" id="ARBA00022801"/>
    </source>
</evidence>
<dbReference type="CDD" id="cd03424">
    <property type="entry name" value="NUDIX_ADPRase_Nudt5_UGPPase_Nudt14"/>
    <property type="match status" value="1"/>
</dbReference>
<dbReference type="PANTHER" id="PTHR11839">
    <property type="entry name" value="UDP/ADP-SUGAR PYROPHOSPHATASE"/>
    <property type="match status" value="1"/>
</dbReference>
<dbReference type="Pfam" id="PF00293">
    <property type="entry name" value="NUDIX"/>
    <property type="match status" value="1"/>
</dbReference>
<dbReference type="Gene3D" id="3.90.79.10">
    <property type="entry name" value="Nucleoside Triphosphate Pyrophosphohydrolase"/>
    <property type="match status" value="1"/>
</dbReference>
<evidence type="ECO:0000256" key="7">
    <source>
        <dbReference type="ARBA" id="ARBA00032272"/>
    </source>
</evidence>
<evidence type="ECO:0000313" key="10">
    <source>
        <dbReference type="Proteomes" id="UP000830401"/>
    </source>
</evidence>
<gene>
    <name evidence="9" type="ORF">MUN86_11325</name>
</gene>
<dbReference type="PROSITE" id="PS51462">
    <property type="entry name" value="NUDIX"/>
    <property type="match status" value="1"/>
</dbReference>
<organism evidence="9 10">
    <name type="scientific">Hymenobacter volaticus</name>
    <dbReference type="NCBI Taxonomy" id="2932254"/>
    <lineage>
        <taxon>Bacteria</taxon>
        <taxon>Pseudomonadati</taxon>
        <taxon>Bacteroidota</taxon>
        <taxon>Cytophagia</taxon>
        <taxon>Cytophagales</taxon>
        <taxon>Hymenobacteraceae</taxon>
        <taxon>Hymenobacter</taxon>
    </lineage>
</organism>
<dbReference type="SUPFAM" id="SSF55811">
    <property type="entry name" value="Nudix"/>
    <property type="match status" value="1"/>
</dbReference>
<evidence type="ECO:0000256" key="1">
    <source>
        <dbReference type="ARBA" id="ARBA00000847"/>
    </source>
</evidence>